<name>A0A7J5ZZ16_AMEME</name>
<protein>
    <submittedName>
        <fullName evidence="2">Uncharacterized protein</fullName>
    </submittedName>
</protein>
<keyword evidence="1" id="KW-0472">Membrane</keyword>
<evidence type="ECO:0000313" key="3">
    <source>
        <dbReference type="Proteomes" id="UP000593565"/>
    </source>
</evidence>
<keyword evidence="1" id="KW-0812">Transmembrane</keyword>
<feature type="transmembrane region" description="Helical" evidence="1">
    <location>
        <begin position="20"/>
        <end position="37"/>
    </location>
</feature>
<reference evidence="2 3" key="1">
    <citation type="submission" date="2020-02" db="EMBL/GenBank/DDBJ databases">
        <title>A chromosome-scale genome assembly of the black bullhead catfish (Ameiurus melas).</title>
        <authorList>
            <person name="Wen M."/>
            <person name="Zham M."/>
            <person name="Cabau C."/>
            <person name="Klopp C."/>
            <person name="Donnadieu C."/>
            <person name="Roques C."/>
            <person name="Bouchez O."/>
            <person name="Lampietro C."/>
            <person name="Jouanno E."/>
            <person name="Herpin A."/>
            <person name="Louis A."/>
            <person name="Berthelot C."/>
            <person name="Parey E."/>
            <person name="Roest-Crollius H."/>
            <person name="Braasch I."/>
            <person name="Postlethwait J."/>
            <person name="Robinson-Rechavi M."/>
            <person name="Echchiki A."/>
            <person name="Begum T."/>
            <person name="Montfort J."/>
            <person name="Schartl M."/>
            <person name="Bobe J."/>
            <person name="Guiguen Y."/>
        </authorList>
    </citation>
    <scope>NUCLEOTIDE SEQUENCE [LARGE SCALE GENOMIC DNA]</scope>
    <source>
        <strain evidence="2">M_S1</strain>
        <tissue evidence="2">Blood</tissue>
    </source>
</reference>
<accession>A0A7J5ZZ16</accession>
<feature type="transmembrane region" description="Helical" evidence="1">
    <location>
        <begin position="57"/>
        <end position="76"/>
    </location>
</feature>
<proteinExistence type="predicted"/>
<evidence type="ECO:0000313" key="2">
    <source>
        <dbReference type="EMBL" id="KAF4074947.1"/>
    </source>
</evidence>
<organism evidence="2 3">
    <name type="scientific">Ameiurus melas</name>
    <name type="common">Black bullhead</name>
    <name type="synonym">Silurus melas</name>
    <dbReference type="NCBI Taxonomy" id="219545"/>
    <lineage>
        <taxon>Eukaryota</taxon>
        <taxon>Metazoa</taxon>
        <taxon>Chordata</taxon>
        <taxon>Craniata</taxon>
        <taxon>Vertebrata</taxon>
        <taxon>Euteleostomi</taxon>
        <taxon>Actinopterygii</taxon>
        <taxon>Neopterygii</taxon>
        <taxon>Teleostei</taxon>
        <taxon>Ostariophysi</taxon>
        <taxon>Siluriformes</taxon>
        <taxon>Ictaluridae</taxon>
        <taxon>Ameiurus</taxon>
    </lineage>
</organism>
<keyword evidence="3" id="KW-1185">Reference proteome</keyword>
<evidence type="ECO:0000256" key="1">
    <source>
        <dbReference type="SAM" id="Phobius"/>
    </source>
</evidence>
<comment type="caution">
    <text evidence="2">The sequence shown here is derived from an EMBL/GenBank/DDBJ whole genome shotgun (WGS) entry which is preliminary data.</text>
</comment>
<dbReference type="Proteomes" id="UP000593565">
    <property type="component" value="Unassembled WGS sequence"/>
</dbReference>
<dbReference type="AlphaFoldDB" id="A0A7J5ZZ16"/>
<keyword evidence="1" id="KW-1133">Transmembrane helix</keyword>
<dbReference type="EMBL" id="JAAGNN010000021">
    <property type="protein sequence ID" value="KAF4074947.1"/>
    <property type="molecule type" value="Genomic_DNA"/>
</dbReference>
<sequence length="77" mass="8944">MLEYKSARREQQGMTMFPHCPSSLLPLWMFSTFWSLAKTLHSSFLATFSAEKRDHQPAIYTAYTLLSFTLSVSLFFL</sequence>
<gene>
    <name evidence="2" type="ORF">AMELA_G00229120</name>
</gene>